<sequence length="100" mass="11435">MEQRDETDSVAQTTDLWLTARASRECLPILMYMRNSGWWYNLICNVQIIENAPGVPIISKVCSLLATLKQDLDRKLLKVGEGRERLEQEMAHTKGRKSTA</sequence>
<reference evidence="1 2" key="1">
    <citation type="submission" date="2013-11" db="EMBL/GenBank/DDBJ databases">
        <title>Opisthorchis viverrini - life in the bile duct.</title>
        <authorList>
            <person name="Young N.D."/>
            <person name="Nagarajan N."/>
            <person name="Lin S.J."/>
            <person name="Korhonen P.K."/>
            <person name="Jex A.R."/>
            <person name="Hall R.S."/>
            <person name="Safavi-Hemami H."/>
            <person name="Kaewkong W."/>
            <person name="Bertrand D."/>
            <person name="Gao S."/>
            <person name="Seet Q."/>
            <person name="Wongkham S."/>
            <person name="Teh B.T."/>
            <person name="Wongkham C."/>
            <person name="Intapan P.M."/>
            <person name="Maleewong W."/>
            <person name="Yang X."/>
            <person name="Hu M."/>
            <person name="Wang Z."/>
            <person name="Hofmann A."/>
            <person name="Sternberg P.W."/>
            <person name="Tan P."/>
            <person name="Wang J."/>
            <person name="Gasser R.B."/>
        </authorList>
    </citation>
    <scope>NUCLEOTIDE SEQUENCE [LARGE SCALE GENOMIC DNA]</scope>
</reference>
<dbReference type="KEGG" id="ovi:T265_08035"/>
<dbReference type="AlphaFoldDB" id="A0A074ZAV4"/>
<evidence type="ECO:0000313" key="1">
    <source>
        <dbReference type="EMBL" id="KER24243.1"/>
    </source>
</evidence>
<evidence type="ECO:0000313" key="2">
    <source>
        <dbReference type="Proteomes" id="UP000054324"/>
    </source>
</evidence>
<dbReference type="GeneID" id="20322214"/>
<dbReference type="Proteomes" id="UP000054324">
    <property type="component" value="Unassembled WGS sequence"/>
</dbReference>
<gene>
    <name evidence="1" type="ORF">T265_08035</name>
</gene>
<keyword evidence="2" id="KW-1185">Reference proteome</keyword>
<organism evidence="1 2">
    <name type="scientific">Opisthorchis viverrini</name>
    <name type="common">Southeast Asian liver fluke</name>
    <dbReference type="NCBI Taxonomy" id="6198"/>
    <lineage>
        <taxon>Eukaryota</taxon>
        <taxon>Metazoa</taxon>
        <taxon>Spiralia</taxon>
        <taxon>Lophotrochozoa</taxon>
        <taxon>Platyhelminthes</taxon>
        <taxon>Trematoda</taxon>
        <taxon>Digenea</taxon>
        <taxon>Opisthorchiida</taxon>
        <taxon>Opisthorchiata</taxon>
        <taxon>Opisthorchiidae</taxon>
        <taxon>Opisthorchis</taxon>
    </lineage>
</organism>
<name>A0A074ZAV4_OPIVI</name>
<dbReference type="CTD" id="20322214"/>
<protein>
    <submittedName>
        <fullName evidence="1">Uncharacterized protein</fullName>
    </submittedName>
</protein>
<proteinExistence type="predicted"/>
<dbReference type="RefSeq" id="XP_009171993.1">
    <property type="nucleotide sequence ID" value="XM_009173729.1"/>
</dbReference>
<dbReference type="EMBL" id="KL596817">
    <property type="protein sequence ID" value="KER24243.1"/>
    <property type="molecule type" value="Genomic_DNA"/>
</dbReference>
<accession>A0A074ZAV4</accession>